<evidence type="ECO:0000256" key="1">
    <source>
        <dbReference type="ARBA" id="ARBA00037957"/>
    </source>
</evidence>
<dbReference type="Gene3D" id="3.40.50.1110">
    <property type="entry name" value="SGNH hydrolase"/>
    <property type="match status" value="1"/>
</dbReference>
<evidence type="ECO:0000313" key="4">
    <source>
        <dbReference type="Proteomes" id="UP000694523"/>
    </source>
</evidence>
<name>A0A8C6WIS2_9GOBI</name>
<protein>
    <submittedName>
        <fullName evidence="3">Family with sequence similarity 113</fullName>
    </submittedName>
</protein>
<dbReference type="InterPro" id="IPR036514">
    <property type="entry name" value="SGNH_hydro_sf"/>
</dbReference>
<evidence type="ECO:0000313" key="3">
    <source>
        <dbReference type="Ensembl" id="ENSNMLP00000009988.1"/>
    </source>
</evidence>
<evidence type="ECO:0000256" key="2">
    <source>
        <dbReference type="SAM" id="MobiDB-lite"/>
    </source>
</evidence>
<dbReference type="PANTHER" id="PTHR14469:SF0">
    <property type="entry name" value="FAMILY WITH SEQUENCE SIMILARITY 113"/>
    <property type="match status" value="1"/>
</dbReference>
<dbReference type="Proteomes" id="UP000694523">
    <property type="component" value="Unplaced"/>
</dbReference>
<accession>A0A8C6WIS2</accession>
<feature type="region of interest" description="Disordered" evidence="2">
    <location>
        <begin position="285"/>
        <end position="313"/>
    </location>
</feature>
<sequence length="364" mass="41664">MKEVVKSVSHQQVVKLLHNKFVVVLGDSIQRSVYKDLVLLLQSDKYLTASQLRSKGEQSFQQDCLVEGGSLGALHNGTEYREVRQYQSDHHLLRFYFITRIYSTYMKSILSDFRRGPKPDVVIVNSCVWDISRYDSEWLENYKEHLHQFFDDLNGVLPMESLVIWNVTMPLAKKIRGGFLVSEHKAAHLRSDVIEANFFGGTLADGYGLDVLDLHFEFRFSLQHRAKDGVHWNAVAHRRISWLLLQHMAQAWGSNCPAPSLQWVSIHGVQLRTSEFRCLRPHRPECTQRSSTATPPHRPVGPTLTTRRRGAEPADTVTCTHISTSDGLNEARYRHSYQAQKASRAYCFEKGQVTNTSTVSFCIM</sequence>
<proteinExistence type="inferred from homology"/>
<comment type="similarity">
    <text evidence="1">Belongs to the PC-esterase family.</text>
</comment>
<reference evidence="3" key="1">
    <citation type="submission" date="2025-08" db="UniProtKB">
        <authorList>
            <consortium name="Ensembl"/>
        </authorList>
    </citation>
    <scope>IDENTIFICATION</scope>
</reference>
<dbReference type="AlphaFoldDB" id="A0A8C6WIS2"/>
<organism evidence="3 4">
    <name type="scientific">Neogobius melanostomus</name>
    <name type="common">round goby</name>
    <dbReference type="NCBI Taxonomy" id="47308"/>
    <lineage>
        <taxon>Eukaryota</taxon>
        <taxon>Metazoa</taxon>
        <taxon>Chordata</taxon>
        <taxon>Craniata</taxon>
        <taxon>Vertebrata</taxon>
        <taxon>Euteleostomi</taxon>
        <taxon>Actinopterygii</taxon>
        <taxon>Neopterygii</taxon>
        <taxon>Teleostei</taxon>
        <taxon>Neoteleostei</taxon>
        <taxon>Acanthomorphata</taxon>
        <taxon>Gobiaria</taxon>
        <taxon>Gobiiformes</taxon>
        <taxon>Gobioidei</taxon>
        <taxon>Gobiidae</taxon>
        <taxon>Benthophilinae</taxon>
        <taxon>Neogobiini</taxon>
        <taxon>Neogobius</taxon>
    </lineage>
</organism>
<dbReference type="Ensembl" id="ENSNMLT00000011283.1">
    <property type="protein sequence ID" value="ENSNMLP00000009988.1"/>
    <property type="gene ID" value="ENSNMLG00000006913.1"/>
</dbReference>
<dbReference type="SUPFAM" id="SSF52266">
    <property type="entry name" value="SGNH hydrolase"/>
    <property type="match status" value="1"/>
</dbReference>
<dbReference type="PANTHER" id="PTHR14469">
    <property type="entry name" value="SARCOMA ANTIGEN NY-SAR-23"/>
    <property type="match status" value="1"/>
</dbReference>
<keyword evidence="4" id="KW-1185">Reference proteome</keyword>
<reference evidence="3" key="2">
    <citation type="submission" date="2025-09" db="UniProtKB">
        <authorList>
            <consortium name="Ensembl"/>
        </authorList>
    </citation>
    <scope>IDENTIFICATION</scope>
</reference>